<dbReference type="PROSITE" id="PS50011">
    <property type="entry name" value="PROTEIN_KINASE_DOM"/>
    <property type="match status" value="1"/>
</dbReference>
<feature type="region of interest" description="Disordered" evidence="1">
    <location>
        <begin position="392"/>
        <end position="411"/>
    </location>
</feature>
<dbReference type="GO" id="GO:0005524">
    <property type="term" value="F:ATP binding"/>
    <property type="evidence" value="ECO:0007669"/>
    <property type="project" value="InterPro"/>
</dbReference>
<dbReference type="Pfam" id="PF00069">
    <property type="entry name" value="Pkinase"/>
    <property type="match status" value="1"/>
</dbReference>
<dbReference type="AlphaFoldDB" id="A0A5N5XDZ5"/>
<evidence type="ECO:0000313" key="4">
    <source>
        <dbReference type="Proteomes" id="UP000326565"/>
    </source>
</evidence>
<dbReference type="SMART" id="SM00220">
    <property type="entry name" value="S_TKc"/>
    <property type="match status" value="1"/>
</dbReference>
<keyword evidence="4" id="KW-1185">Reference proteome</keyword>
<proteinExistence type="predicted"/>
<dbReference type="PANTHER" id="PTHR44167:SF24">
    <property type="entry name" value="SERINE_THREONINE-PROTEIN KINASE CHK2"/>
    <property type="match status" value="1"/>
</dbReference>
<feature type="compositionally biased region" description="Low complexity" evidence="1">
    <location>
        <begin position="392"/>
        <end position="404"/>
    </location>
</feature>
<dbReference type="InterPro" id="IPR011009">
    <property type="entry name" value="Kinase-like_dom_sf"/>
</dbReference>
<evidence type="ECO:0000259" key="2">
    <source>
        <dbReference type="PROSITE" id="PS50011"/>
    </source>
</evidence>
<dbReference type="PANTHER" id="PTHR44167">
    <property type="entry name" value="OVARIAN-SPECIFIC SERINE/THREONINE-PROTEIN KINASE LOK-RELATED"/>
    <property type="match status" value="1"/>
</dbReference>
<feature type="domain" description="Protein kinase" evidence="2">
    <location>
        <begin position="118"/>
        <end position="574"/>
    </location>
</feature>
<organism evidence="3 4">
    <name type="scientific">Aspergillus leporis</name>
    <dbReference type="NCBI Taxonomy" id="41062"/>
    <lineage>
        <taxon>Eukaryota</taxon>
        <taxon>Fungi</taxon>
        <taxon>Dikarya</taxon>
        <taxon>Ascomycota</taxon>
        <taxon>Pezizomycotina</taxon>
        <taxon>Eurotiomycetes</taxon>
        <taxon>Eurotiomycetidae</taxon>
        <taxon>Eurotiales</taxon>
        <taxon>Aspergillaceae</taxon>
        <taxon>Aspergillus</taxon>
        <taxon>Aspergillus subgen. Circumdati</taxon>
    </lineage>
</organism>
<dbReference type="OrthoDB" id="4062651at2759"/>
<dbReference type="GO" id="GO:0005737">
    <property type="term" value="C:cytoplasm"/>
    <property type="evidence" value="ECO:0007669"/>
    <property type="project" value="TreeGrafter"/>
</dbReference>
<dbReference type="EMBL" id="ML732154">
    <property type="protein sequence ID" value="KAB8078926.1"/>
    <property type="molecule type" value="Genomic_DNA"/>
</dbReference>
<evidence type="ECO:0000256" key="1">
    <source>
        <dbReference type="SAM" id="MobiDB-lite"/>
    </source>
</evidence>
<dbReference type="GO" id="GO:0005634">
    <property type="term" value="C:nucleus"/>
    <property type="evidence" value="ECO:0007669"/>
    <property type="project" value="TreeGrafter"/>
</dbReference>
<dbReference type="Proteomes" id="UP000326565">
    <property type="component" value="Unassembled WGS sequence"/>
</dbReference>
<protein>
    <recommendedName>
        <fullName evidence="2">Protein kinase domain-containing protein</fullName>
    </recommendedName>
</protein>
<dbReference type="SUPFAM" id="SSF56112">
    <property type="entry name" value="Protein kinase-like (PK-like)"/>
    <property type="match status" value="1"/>
</dbReference>
<dbReference type="GO" id="GO:0004674">
    <property type="term" value="F:protein serine/threonine kinase activity"/>
    <property type="evidence" value="ECO:0007669"/>
    <property type="project" value="TreeGrafter"/>
</dbReference>
<sequence length="706" mass="78086">MSATTSLWWPEDRIKATLCSEYVFGRLPSDILHRLVEPLPWGEGLTSETYLDWILSKAGRLFLILVDIGIPERIFALVDESFDDSDLPIAAHSVDRLHLSPEVEDSALESKFFLAQWRFIVRGISEGDHIKYTENEGVPVELLRTGPALVREGVEKVVLAGAVCRVYLRTQVTIGGAPHFFEEDEVLEEIRSLRRLSHDHVYSIYGSYFVDKTVCILFTGVYERTLMSFLTDVPQHFKRIPKSERREILLNWPHCLANGLSWIHAQNQVHGAIRPSNILVDGNYRIFLGHFEALDTLLPPVKVDDVESYQYGAPERWVRSAVVQEKGPQRVELPSGGRTARKQSARPMKLDLSLLKGPYRTDHESISPRAESMVSQSTAIRVGFPGSRISFTASSSSSGSSNGSPRKRVISSVKRPILYTPSITSSNSSGSSSNMASTITNLAGLSGTSSSAAVVHTWESHQTDPEASDVFSLGAVTLDIFTHLCKRKISAFAYHRGAKNRTAGRGGGVADCSFHLDRNLSQITSWITLLDHDAKKQKDPVFQAVRPMLAIIRDMLNREPADRPSAYQIEHHFSIAIHQMSRIARLHCASNLQLHMKRSKNKLHEAAHATAPRLTIPSVSRSASPNARLTAAAADSPFDLEGSVGFTPSPSPSPSIASFNFPDVAANYAEHSDTDQETSGYAASDIAPWYDPSWNYGMAVGDRKTS</sequence>
<gene>
    <name evidence="3" type="ORF">BDV29DRAFT_120570</name>
</gene>
<dbReference type="GO" id="GO:0044773">
    <property type="term" value="P:mitotic DNA damage checkpoint signaling"/>
    <property type="evidence" value="ECO:0007669"/>
    <property type="project" value="TreeGrafter"/>
</dbReference>
<evidence type="ECO:0000313" key="3">
    <source>
        <dbReference type="EMBL" id="KAB8078926.1"/>
    </source>
</evidence>
<reference evidence="3 4" key="1">
    <citation type="submission" date="2019-04" db="EMBL/GenBank/DDBJ databases">
        <title>Friends and foes A comparative genomics study of 23 Aspergillus species from section Flavi.</title>
        <authorList>
            <consortium name="DOE Joint Genome Institute"/>
            <person name="Kjaerbolling I."/>
            <person name="Vesth T."/>
            <person name="Frisvad J.C."/>
            <person name="Nybo J.L."/>
            <person name="Theobald S."/>
            <person name="Kildgaard S."/>
            <person name="Isbrandt T."/>
            <person name="Kuo A."/>
            <person name="Sato A."/>
            <person name="Lyhne E.K."/>
            <person name="Kogle M.E."/>
            <person name="Wiebenga A."/>
            <person name="Kun R.S."/>
            <person name="Lubbers R.J."/>
            <person name="Makela M.R."/>
            <person name="Barry K."/>
            <person name="Chovatia M."/>
            <person name="Clum A."/>
            <person name="Daum C."/>
            <person name="Haridas S."/>
            <person name="He G."/>
            <person name="LaButti K."/>
            <person name="Lipzen A."/>
            <person name="Mondo S."/>
            <person name="Riley R."/>
            <person name="Salamov A."/>
            <person name="Simmons B.A."/>
            <person name="Magnuson J.K."/>
            <person name="Henrissat B."/>
            <person name="Mortensen U.H."/>
            <person name="Larsen T.O."/>
            <person name="Devries R.P."/>
            <person name="Grigoriev I.V."/>
            <person name="Machida M."/>
            <person name="Baker S.E."/>
            <person name="Andersen M.R."/>
        </authorList>
    </citation>
    <scope>NUCLEOTIDE SEQUENCE [LARGE SCALE GENOMIC DNA]</scope>
    <source>
        <strain evidence="3 4">CBS 151.66</strain>
    </source>
</reference>
<name>A0A5N5XDZ5_9EURO</name>
<dbReference type="Gene3D" id="1.10.510.10">
    <property type="entry name" value="Transferase(Phosphotransferase) domain 1"/>
    <property type="match status" value="2"/>
</dbReference>
<accession>A0A5N5XDZ5</accession>
<dbReference type="InterPro" id="IPR000719">
    <property type="entry name" value="Prot_kinase_dom"/>
</dbReference>